<keyword evidence="3" id="KW-1185">Reference proteome</keyword>
<organism evidence="2 3">
    <name type="scientific">Massilia forsythiae</name>
    <dbReference type="NCBI Taxonomy" id="2728020"/>
    <lineage>
        <taxon>Bacteria</taxon>
        <taxon>Pseudomonadati</taxon>
        <taxon>Pseudomonadota</taxon>
        <taxon>Betaproteobacteria</taxon>
        <taxon>Burkholderiales</taxon>
        <taxon>Oxalobacteraceae</taxon>
        <taxon>Telluria group</taxon>
        <taxon>Massilia</taxon>
    </lineage>
</organism>
<gene>
    <name evidence="2" type="ORF">HH212_01740</name>
</gene>
<reference evidence="2 3" key="1">
    <citation type="submission" date="2020-04" db="EMBL/GenBank/DDBJ databases">
        <title>Genome sequencing of novel species.</title>
        <authorList>
            <person name="Heo J."/>
            <person name="Kim S.-J."/>
            <person name="Kim J.-S."/>
            <person name="Hong S.-B."/>
            <person name="Kwon S.-W."/>
        </authorList>
    </citation>
    <scope>NUCLEOTIDE SEQUENCE [LARGE SCALE GENOMIC DNA]</scope>
    <source>
        <strain evidence="2 3">GN2-R2</strain>
    </source>
</reference>
<name>A0A7Z2ZR78_9BURK</name>
<dbReference type="KEGG" id="mfy:HH212_01740"/>
<proteinExistence type="predicted"/>
<protein>
    <submittedName>
        <fullName evidence="2">Uncharacterized protein</fullName>
    </submittedName>
</protein>
<feature type="compositionally biased region" description="Acidic residues" evidence="1">
    <location>
        <begin position="150"/>
        <end position="161"/>
    </location>
</feature>
<dbReference type="Proteomes" id="UP000502415">
    <property type="component" value="Chromosome"/>
</dbReference>
<feature type="region of interest" description="Disordered" evidence="1">
    <location>
        <begin position="140"/>
        <end position="177"/>
    </location>
</feature>
<sequence>MKKVHPEFAFQSRELEGQIDGTLGDPPNRKNYDMMVQALVSEYADGHGLDDVNMMAFALVDKIRFTDPKGLAREALDYEGNGDPARVFAMANCDGNGGDEEGEGKAMYASICENHPELARQAIVTAFLYKNQARWEDDDQSLDQLAKGDEGDDDDLDEGAAGDDFTHLFDQDGGERE</sequence>
<dbReference type="EMBL" id="CP051685">
    <property type="protein sequence ID" value="QJD98913.1"/>
    <property type="molecule type" value="Genomic_DNA"/>
</dbReference>
<dbReference type="RefSeq" id="WP_169433810.1">
    <property type="nucleotide sequence ID" value="NZ_CP051685.1"/>
</dbReference>
<accession>A0A7Z2ZR78</accession>
<evidence type="ECO:0000313" key="2">
    <source>
        <dbReference type="EMBL" id="QJD98913.1"/>
    </source>
</evidence>
<dbReference type="AlphaFoldDB" id="A0A7Z2ZR78"/>
<evidence type="ECO:0000256" key="1">
    <source>
        <dbReference type="SAM" id="MobiDB-lite"/>
    </source>
</evidence>
<feature type="compositionally biased region" description="Basic and acidic residues" evidence="1">
    <location>
        <begin position="164"/>
        <end position="177"/>
    </location>
</feature>
<evidence type="ECO:0000313" key="3">
    <source>
        <dbReference type="Proteomes" id="UP000502415"/>
    </source>
</evidence>